<keyword evidence="2" id="KW-0255">Endonuclease</keyword>
<dbReference type="InterPro" id="IPR002711">
    <property type="entry name" value="HNH"/>
</dbReference>
<proteinExistence type="predicted"/>
<feature type="domain" description="HNH nuclease" evidence="1">
    <location>
        <begin position="93"/>
        <end position="146"/>
    </location>
</feature>
<dbReference type="PANTHER" id="PTHR33877">
    <property type="entry name" value="SLL1193 PROTEIN"/>
    <property type="match status" value="1"/>
</dbReference>
<reference evidence="2 3" key="2">
    <citation type="submission" date="2019-01" db="EMBL/GenBank/DDBJ databases">
        <title>Tautonia sociabilis, a novel thermotolerant planctomycete of Isosphaeraceae family, isolated from a 4000 m deep subterranean habitat.</title>
        <authorList>
            <person name="Kovaleva O.L."/>
            <person name="Elcheninov A.G."/>
            <person name="Van Heerden E."/>
            <person name="Toshchakov S.V."/>
            <person name="Novikov A."/>
            <person name="Bonch-Osmolovskaya E.A."/>
            <person name="Kublanov I.V."/>
        </authorList>
    </citation>
    <scope>NUCLEOTIDE SEQUENCE [LARGE SCALE GENOMIC DNA]</scope>
    <source>
        <strain evidence="2 3">GM2012</strain>
    </source>
</reference>
<evidence type="ECO:0000313" key="2">
    <source>
        <dbReference type="EMBL" id="RUL88616.1"/>
    </source>
</evidence>
<dbReference type="InterPro" id="IPR003615">
    <property type="entry name" value="HNH_nuc"/>
</dbReference>
<dbReference type="EMBL" id="RYZH01000009">
    <property type="protein sequence ID" value="RUL88616.1"/>
    <property type="molecule type" value="Genomic_DNA"/>
</dbReference>
<dbReference type="RefSeq" id="WP_126724543.1">
    <property type="nucleotide sequence ID" value="NZ_RYZH01000009.1"/>
</dbReference>
<dbReference type="Gene3D" id="1.10.30.50">
    <property type="match status" value="1"/>
</dbReference>
<keyword evidence="3" id="KW-1185">Reference proteome</keyword>
<dbReference type="GO" id="GO:0003676">
    <property type="term" value="F:nucleic acid binding"/>
    <property type="evidence" value="ECO:0007669"/>
    <property type="project" value="InterPro"/>
</dbReference>
<dbReference type="CDD" id="cd00085">
    <property type="entry name" value="HNHc"/>
    <property type="match status" value="1"/>
</dbReference>
<keyword evidence="2" id="KW-0378">Hydrolase</keyword>
<organism evidence="2 3">
    <name type="scientific">Tautonia sociabilis</name>
    <dbReference type="NCBI Taxonomy" id="2080755"/>
    <lineage>
        <taxon>Bacteria</taxon>
        <taxon>Pseudomonadati</taxon>
        <taxon>Planctomycetota</taxon>
        <taxon>Planctomycetia</taxon>
        <taxon>Isosphaerales</taxon>
        <taxon>Isosphaeraceae</taxon>
        <taxon>Tautonia</taxon>
    </lineage>
</organism>
<evidence type="ECO:0000259" key="1">
    <source>
        <dbReference type="SMART" id="SM00507"/>
    </source>
</evidence>
<dbReference type="Pfam" id="PF01844">
    <property type="entry name" value="HNH"/>
    <property type="match status" value="1"/>
</dbReference>
<dbReference type="Proteomes" id="UP000280296">
    <property type="component" value="Unassembled WGS sequence"/>
</dbReference>
<dbReference type="GO" id="GO:0008270">
    <property type="term" value="F:zinc ion binding"/>
    <property type="evidence" value="ECO:0007669"/>
    <property type="project" value="InterPro"/>
</dbReference>
<dbReference type="PANTHER" id="PTHR33877:SF2">
    <property type="entry name" value="OS07G0170200 PROTEIN"/>
    <property type="match status" value="1"/>
</dbReference>
<sequence length="200" mass="23331">MSVAVLDRPTLVLNRNWQPVNVASVSRALVMLWNESARVVDPDDFRLYDWADWARLKPRDDEPFIQAVTFRMRVPEVVSLTHYDRYRESTVTFSRRNIFKRDHSTCQYCGGRPGSSELTIDHVLPRSQGGVSSWENCVLACVSCNSRKANRTPEQAHMKLRKKPVRPEWKPMYAYSTMRIESWSRFISEAYWNVALDEGE</sequence>
<evidence type="ECO:0000313" key="3">
    <source>
        <dbReference type="Proteomes" id="UP000280296"/>
    </source>
</evidence>
<protein>
    <submittedName>
        <fullName evidence="2">HNH endonuclease</fullName>
    </submittedName>
</protein>
<accession>A0A432MND1</accession>
<dbReference type="InterPro" id="IPR052892">
    <property type="entry name" value="NA-targeting_endonuclease"/>
</dbReference>
<name>A0A432MND1_9BACT</name>
<dbReference type="OrthoDB" id="9802901at2"/>
<reference evidence="2 3" key="1">
    <citation type="submission" date="2018-12" db="EMBL/GenBank/DDBJ databases">
        <authorList>
            <person name="Toschakov S.V."/>
        </authorList>
    </citation>
    <scope>NUCLEOTIDE SEQUENCE [LARGE SCALE GENOMIC DNA]</scope>
    <source>
        <strain evidence="2 3">GM2012</strain>
    </source>
</reference>
<comment type="caution">
    <text evidence="2">The sequence shown here is derived from an EMBL/GenBank/DDBJ whole genome shotgun (WGS) entry which is preliminary data.</text>
</comment>
<keyword evidence="2" id="KW-0540">Nuclease</keyword>
<dbReference type="AlphaFoldDB" id="A0A432MND1"/>
<gene>
    <name evidence="2" type="ORF">TsocGM_06750</name>
</gene>
<dbReference type="SMART" id="SM00507">
    <property type="entry name" value="HNHc"/>
    <property type="match status" value="1"/>
</dbReference>
<dbReference type="GO" id="GO:0004519">
    <property type="term" value="F:endonuclease activity"/>
    <property type="evidence" value="ECO:0007669"/>
    <property type="project" value="UniProtKB-KW"/>
</dbReference>